<dbReference type="RefSeq" id="WP_091472059.1">
    <property type="nucleotide sequence ID" value="NZ_FNFX01000004.1"/>
</dbReference>
<feature type="domain" description="Fumarate reductase/succinate dehydrogenase flavoprotein-like C-terminal" evidence="4">
    <location>
        <begin position="440"/>
        <end position="550"/>
    </location>
</feature>
<dbReference type="EMBL" id="FNFX01000004">
    <property type="protein sequence ID" value="SDK68654.1"/>
    <property type="molecule type" value="Genomic_DNA"/>
</dbReference>
<dbReference type="Pfam" id="PF00890">
    <property type="entry name" value="FAD_binding_2"/>
    <property type="match status" value="1"/>
</dbReference>
<dbReference type="InterPro" id="IPR030664">
    <property type="entry name" value="SdhA/FrdA/AprA"/>
</dbReference>
<accession>A0A1G9DXR0</accession>
<dbReference type="GO" id="GO:0009061">
    <property type="term" value="P:anaerobic respiration"/>
    <property type="evidence" value="ECO:0007669"/>
    <property type="project" value="TreeGrafter"/>
</dbReference>
<evidence type="ECO:0000313" key="5">
    <source>
        <dbReference type="EMBL" id="SDK68654.1"/>
    </source>
</evidence>
<dbReference type="Gene3D" id="3.50.50.60">
    <property type="entry name" value="FAD/NAD(P)-binding domain"/>
    <property type="match status" value="2"/>
</dbReference>
<dbReference type="PRINTS" id="PR00411">
    <property type="entry name" value="PNDRDTASEI"/>
</dbReference>
<dbReference type="PIRSF" id="PIRSF000171">
    <property type="entry name" value="SDHA_APRA_LASPO"/>
    <property type="match status" value="1"/>
</dbReference>
<name>A0A1G9DXR0_9PROT</name>
<gene>
    <name evidence="5" type="ORF">SAMN05192566_2050</name>
</gene>
<dbReference type="Proteomes" id="UP000198629">
    <property type="component" value="Unassembled WGS sequence"/>
</dbReference>
<dbReference type="OrthoDB" id="9806724at2"/>
<keyword evidence="1" id="KW-0285">Flavoprotein</keyword>
<dbReference type="InterPro" id="IPR036188">
    <property type="entry name" value="FAD/NAD-bd_sf"/>
</dbReference>
<dbReference type="PRINTS" id="PR00368">
    <property type="entry name" value="FADPNR"/>
</dbReference>
<dbReference type="GO" id="GO:0009055">
    <property type="term" value="F:electron transfer activity"/>
    <property type="evidence" value="ECO:0007669"/>
    <property type="project" value="TreeGrafter"/>
</dbReference>
<evidence type="ECO:0000259" key="3">
    <source>
        <dbReference type="Pfam" id="PF00890"/>
    </source>
</evidence>
<dbReference type="AlphaFoldDB" id="A0A1G9DXR0"/>
<sequence length="585" mass="65274">MQTQTQTVDVLVIGGGTAGPMAAVKAKEANPALKVLLLEKANVKRSGAISMGMDGLNNAIVPGHATPEQYVKEITIANDGIVNQKTVMAYAENSFAMIEELDRWGVKFEKDETGDYAMRKVHHMGTYVLPMPEGHDIKKVLYRRLKRARIEITNRLVATRLLLAEDGSIAGAMAFDCRSGDFHIIRAKAVILATGAAGRLGLPSSGYLFGTYENPTNAGDGYSMAYHAGAELSGIECFQINPLIKDYNGPACAYVTGPLGGYTANNKGERFIECDYWSGQMMMEFYRELEGGNGPVFLKLDHLAEETIQNIETILHSNERPSRGRFHEGRGTDYREQMVEMHISEIGLCSGHSASGVWVNEFAETTVKGLYAAGDLACVPHNYMLGAFVYGKIAGESAAAYCAQAPLAEVDEIQIATERERVWAPLSRPDGLPPLQVEYKLRRMVNDYLQPPKVTRKMEIGLQRFEEIRHDLDRLSASNPHELMRALEVHAIRDCAEMAARASLYRTESRWGLYHNRVDYPARNDEDWFVHVQLKKLNGEMHCFKRPIEPYIIELDEQEKTAYQKLRISKDALSNAREQDTLTSV</sequence>
<keyword evidence="2" id="KW-0560">Oxidoreductase</keyword>
<dbReference type="SUPFAM" id="SSF51905">
    <property type="entry name" value="FAD/NAD(P)-binding domain"/>
    <property type="match status" value="1"/>
</dbReference>
<evidence type="ECO:0000259" key="4">
    <source>
        <dbReference type="Pfam" id="PF02910"/>
    </source>
</evidence>
<dbReference type="GO" id="GO:0005886">
    <property type="term" value="C:plasma membrane"/>
    <property type="evidence" value="ECO:0007669"/>
    <property type="project" value="TreeGrafter"/>
</dbReference>
<dbReference type="NCBIfam" id="NF006131">
    <property type="entry name" value="PRK08275.1"/>
    <property type="match status" value="1"/>
</dbReference>
<dbReference type="PANTHER" id="PTHR11632">
    <property type="entry name" value="SUCCINATE DEHYDROGENASE 2 FLAVOPROTEIN SUBUNIT"/>
    <property type="match status" value="1"/>
</dbReference>
<reference evidence="6" key="1">
    <citation type="submission" date="2016-10" db="EMBL/GenBank/DDBJ databases">
        <authorList>
            <person name="Varghese N."/>
            <person name="Submissions S."/>
        </authorList>
    </citation>
    <scope>NUCLEOTIDE SEQUENCE [LARGE SCALE GENOMIC DNA]</scope>
    <source>
        <strain evidence="6">CBMB127</strain>
    </source>
</reference>
<keyword evidence="6" id="KW-1185">Reference proteome</keyword>
<feature type="domain" description="FAD-dependent oxidoreductase 2 FAD-binding" evidence="3">
    <location>
        <begin position="9"/>
        <end position="379"/>
    </location>
</feature>
<dbReference type="InterPro" id="IPR015939">
    <property type="entry name" value="Fum_Rdtase/Succ_DH_flav-like_C"/>
</dbReference>
<evidence type="ECO:0000256" key="2">
    <source>
        <dbReference type="ARBA" id="ARBA00023002"/>
    </source>
</evidence>
<dbReference type="STRING" id="492660.SAMN05192566_2050"/>
<dbReference type="GO" id="GO:0050660">
    <property type="term" value="F:flavin adenine dinucleotide binding"/>
    <property type="evidence" value="ECO:0007669"/>
    <property type="project" value="TreeGrafter"/>
</dbReference>
<protein>
    <submittedName>
        <fullName evidence="5">Succinate dehydrogenase/fumarate reductase, flavoprotein subunit</fullName>
    </submittedName>
</protein>
<evidence type="ECO:0000256" key="1">
    <source>
        <dbReference type="ARBA" id="ARBA00022630"/>
    </source>
</evidence>
<organism evidence="5 6">
    <name type="scientific">Methylophilus rhizosphaerae</name>
    <dbReference type="NCBI Taxonomy" id="492660"/>
    <lineage>
        <taxon>Bacteria</taxon>
        <taxon>Pseudomonadati</taxon>
        <taxon>Pseudomonadota</taxon>
        <taxon>Betaproteobacteria</taxon>
        <taxon>Nitrosomonadales</taxon>
        <taxon>Methylophilaceae</taxon>
        <taxon>Methylophilus</taxon>
    </lineage>
</organism>
<proteinExistence type="predicted"/>
<dbReference type="InterPro" id="IPR003953">
    <property type="entry name" value="FAD-dep_OxRdtase_2_FAD-bd"/>
</dbReference>
<dbReference type="Pfam" id="PF02910">
    <property type="entry name" value="Succ_DH_flav_C"/>
    <property type="match status" value="1"/>
</dbReference>
<dbReference type="PANTHER" id="PTHR11632:SF73">
    <property type="entry name" value="BLR3196 PROTEIN"/>
    <property type="match status" value="1"/>
</dbReference>
<dbReference type="SUPFAM" id="SSF46977">
    <property type="entry name" value="Succinate dehydrogenase/fumarate reductase flavoprotein C-terminal domain"/>
    <property type="match status" value="1"/>
</dbReference>
<evidence type="ECO:0000313" key="6">
    <source>
        <dbReference type="Proteomes" id="UP000198629"/>
    </source>
</evidence>
<dbReference type="GO" id="GO:0000104">
    <property type="term" value="F:succinate dehydrogenase activity"/>
    <property type="evidence" value="ECO:0007669"/>
    <property type="project" value="TreeGrafter"/>
</dbReference>
<dbReference type="InterPro" id="IPR037099">
    <property type="entry name" value="Fum_R/Succ_DH_flav-like_C_sf"/>
</dbReference>